<keyword evidence="4" id="KW-1185">Reference proteome</keyword>
<evidence type="ECO:0000313" key="3">
    <source>
        <dbReference type="EMBL" id="RDC62745.1"/>
    </source>
</evidence>
<evidence type="ECO:0000256" key="1">
    <source>
        <dbReference type="SAM" id="SignalP"/>
    </source>
</evidence>
<dbReference type="PANTHER" id="PTHR46825">
    <property type="entry name" value="D-ALANYL-D-ALANINE-CARBOXYPEPTIDASE/ENDOPEPTIDASE AMPH"/>
    <property type="match status" value="1"/>
</dbReference>
<dbReference type="EC" id="3.5.2.6" evidence="3"/>
<feature type="chain" id="PRO_5016985311" evidence="1">
    <location>
        <begin position="24"/>
        <end position="150"/>
    </location>
</feature>
<proteinExistence type="predicted"/>
<sequence length="150" mass="16983">MKTVPYLASLLLLVLIINTTALAQKIPQKEADEFFHDFMQREYIPGLTFAVVKNGKVVHQGQYGFANLSWQAPVDKETVCQTASCSKLFASLLLGRLFDKKILLPEQTLGELLDSIPYFGKPITIKQLAINPRFGLLILEKLKPQKKHWN</sequence>
<feature type="domain" description="Beta-lactamase-related" evidence="2">
    <location>
        <begin position="32"/>
        <end position="129"/>
    </location>
</feature>
<dbReference type="InterPro" id="IPR012338">
    <property type="entry name" value="Beta-lactam/transpept-like"/>
</dbReference>
<dbReference type="GO" id="GO:0008800">
    <property type="term" value="F:beta-lactamase activity"/>
    <property type="evidence" value="ECO:0007669"/>
    <property type="project" value="UniProtKB-EC"/>
</dbReference>
<dbReference type="InterPro" id="IPR001466">
    <property type="entry name" value="Beta-lactam-related"/>
</dbReference>
<dbReference type="RefSeq" id="WP_158546111.1">
    <property type="nucleotide sequence ID" value="NZ_QASA01000001.1"/>
</dbReference>
<dbReference type="PANTHER" id="PTHR46825:SF9">
    <property type="entry name" value="BETA-LACTAMASE-RELATED DOMAIN-CONTAINING PROTEIN"/>
    <property type="match status" value="1"/>
</dbReference>
<dbReference type="Proteomes" id="UP000253919">
    <property type="component" value="Unassembled WGS sequence"/>
</dbReference>
<evidence type="ECO:0000259" key="2">
    <source>
        <dbReference type="Pfam" id="PF00144"/>
    </source>
</evidence>
<dbReference type="EMBL" id="QASA01000001">
    <property type="protein sequence ID" value="RDC62745.1"/>
    <property type="molecule type" value="Genomic_DNA"/>
</dbReference>
<dbReference type="InterPro" id="IPR050491">
    <property type="entry name" value="AmpC-like"/>
</dbReference>
<keyword evidence="3" id="KW-0378">Hydrolase</keyword>
<dbReference type="Gene3D" id="3.40.710.10">
    <property type="entry name" value="DD-peptidase/beta-lactamase superfamily"/>
    <property type="match status" value="1"/>
</dbReference>
<evidence type="ECO:0000313" key="4">
    <source>
        <dbReference type="Proteomes" id="UP000253919"/>
    </source>
</evidence>
<comment type="caution">
    <text evidence="3">The sequence shown here is derived from an EMBL/GenBank/DDBJ whole genome shotgun (WGS) entry which is preliminary data.</text>
</comment>
<protein>
    <submittedName>
        <fullName evidence="3">Beta-lactamase</fullName>
        <ecNumber evidence="3">3.5.2.6</ecNumber>
    </submittedName>
</protein>
<gene>
    <name evidence="3" type="primary">ampC</name>
    <name evidence="3" type="ORF">AHMF7616_01339</name>
</gene>
<dbReference type="AlphaFoldDB" id="A0A369QGR7"/>
<feature type="signal peptide" evidence="1">
    <location>
        <begin position="1"/>
        <end position="23"/>
    </location>
</feature>
<dbReference type="SUPFAM" id="SSF56601">
    <property type="entry name" value="beta-lactamase/transpeptidase-like"/>
    <property type="match status" value="1"/>
</dbReference>
<name>A0A369QGR7_9BACT</name>
<keyword evidence="1" id="KW-0732">Signal</keyword>
<dbReference type="OrthoDB" id="9793489at2"/>
<dbReference type="Pfam" id="PF00144">
    <property type="entry name" value="Beta-lactamase"/>
    <property type="match status" value="1"/>
</dbReference>
<accession>A0A369QGR7</accession>
<organism evidence="3 4">
    <name type="scientific">Adhaeribacter pallidiroseus</name>
    <dbReference type="NCBI Taxonomy" id="2072847"/>
    <lineage>
        <taxon>Bacteria</taxon>
        <taxon>Pseudomonadati</taxon>
        <taxon>Bacteroidota</taxon>
        <taxon>Cytophagia</taxon>
        <taxon>Cytophagales</taxon>
        <taxon>Hymenobacteraceae</taxon>
        <taxon>Adhaeribacter</taxon>
    </lineage>
</organism>
<reference evidence="3 4" key="1">
    <citation type="submission" date="2018-04" db="EMBL/GenBank/DDBJ databases">
        <title>Adhaeribacter sp. HMF7616 genome sequencing and assembly.</title>
        <authorList>
            <person name="Kang H."/>
            <person name="Kang J."/>
            <person name="Cha I."/>
            <person name="Kim H."/>
            <person name="Joh K."/>
        </authorList>
    </citation>
    <scope>NUCLEOTIDE SEQUENCE [LARGE SCALE GENOMIC DNA]</scope>
    <source>
        <strain evidence="3 4">HMF7616</strain>
    </source>
</reference>